<feature type="domain" description="Peptidase M24" evidence="7">
    <location>
        <begin position="13"/>
        <end position="166"/>
    </location>
</feature>
<evidence type="ECO:0000256" key="4">
    <source>
        <dbReference type="ARBA" id="ARBA00022723"/>
    </source>
</evidence>
<comment type="catalytic activity">
    <reaction evidence="6">
        <text>Release of N-terminal amino acids, preferentially methionine, from peptides and arylamides.</text>
        <dbReference type="EC" id="3.4.11.18"/>
    </reaction>
</comment>
<reference evidence="9" key="1">
    <citation type="submission" date="2017-09" db="EMBL/GenBank/DDBJ databases">
        <title>Depth-based differentiation of microbial function through sediment-hosted aquifers and enrichment of novel symbionts in the deep terrestrial subsurface.</title>
        <authorList>
            <person name="Probst A.J."/>
            <person name="Ladd B."/>
            <person name="Jarett J.K."/>
            <person name="Geller-Mcgrath D.E."/>
            <person name="Sieber C.M.K."/>
            <person name="Emerson J.B."/>
            <person name="Anantharaman K."/>
            <person name="Thomas B.C."/>
            <person name="Malmstrom R."/>
            <person name="Stieglmeier M."/>
            <person name="Klingl A."/>
            <person name="Woyke T."/>
            <person name="Ryan C.M."/>
            <person name="Banfield J.F."/>
        </authorList>
    </citation>
    <scope>NUCLEOTIDE SEQUENCE [LARGE SCALE GENOMIC DNA]</scope>
</reference>
<organism evidence="8 9">
    <name type="scientific">bacterium (Candidatus Gribaldobacteria) CG_4_10_14_0_8_um_filter_33_9</name>
    <dbReference type="NCBI Taxonomy" id="2014266"/>
    <lineage>
        <taxon>Bacteria</taxon>
        <taxon>Candidatus Gribaldobacteria</taxon>
    </lineage>
</organism>
<dbReference type="PRINTS" id="PR00599">
    <property type="entry name" value="MAPEPTIDASE"/>
</dbReference>
<evidence type="ECO:0000256" key="3">
    <source>
        <dbReference type="ARBA" id="ARBA00022670"/>
    </source>
</evidence>
<dbReference type="GO" id="GO:0005829">
    <property type="term" value="C:cytosol"/>
    <property type="evidence" value="ECO:0007669"/>
    <property type="project" value="TreeGrafter"/>
</dbReference>
<name>A0A2M7RNT6_9BACT</name>
<comment type="cofactor">
    <cofactor evidence="6">
        <name>Co(2+)</name>
        <dbReference type="ChEBI" id="CHEBI:48828"/>
    </cofactor>
    <cofactor evidence="6">
        <name>Zn(2+)</name>
        <dbReference type="ChEBI" id="CHEBI:29105"/>
    </cofactor>
    <cofactor evidence="6">
        <name>Mn(2+)</name>
        <dbReference type="ChEBI" id="CHEBI:29035"/>
    </cofactor>
    <cofactor evidence="6">
        <name>Fe(2+)</name>
        <dbReference type="ChEBI" id="CHEBI:29033"/>
    </cofactor>
    <text evidence="6">Binds 2 divalent metal cations per subunit. Has a high-affinity and a low affinity metal-binding site. The true nature of the physiological cofactor is under debate. The enzyme is active with cobalt, zinc, manganese or divalent iron ions.</text>
</comment>
<feature type="non-terminal residue" evidence="8">
    <location>
        <position position="166"/>
    </location>
</feature>
<dbReference type="Gene3D" id="3.90.230.10">
    <property type="entry name" value="Creatinase/methionine aminopeptidase superfamily"/>
    <property type="match status" value="1"/>
</dbReference>
<dbReference type="NCBIfam" id="TIGR00500">
    <property type="entry name" value="met_pdase_I"/>
    <property type="match status" value="1"/>
</dbReference>
<dbReference type="GO" id="GO:0004239">
    <property type="term" value="F:initiator methionyl aminopeptidase activity"/>
    <property type="evidence" value="ECO:0007669"/>
    <property type="project" value="UniProtKB-EC"/>
</dbReference>
<dbReference type="GO" id="GO:0070006">
    <property type="term" value="F:metalloaminopeptidase activity"/>
    <property type="evidence" value="ECO:0007669"/>
    <property type="project" value="InterPro"/>
</dbReference>
<comment type="caution">
    <text evidence="8">The sequence shown here is derived from an EMBL/GenBank/DDBJ whole genome shotgun (WGS) entry which is preliminary data.</text>
</comment>
<protein>
    <recommendedName>
        <fullName evidence="6">Methionine aminopeptidase</fullName>
        <ecNumber evidence="6">3.4.11.18</ecNumber>
    </recommendedName>
</protein>
<dbReference type="AlphaFoldDB" id="A0A2M7RNT6"/>
<evidence type="ECO:0000256" key="6">
    <source>
        <dbReference type="RuleBase" id="RU003653"/>
    </source>
</evidence>
<evidence type="ECO:0000259" key="7">
    <source>
        <dbReference type="Pfam" id="PF00557"/>
    </source>
</evidence>
<dbReference type="Proteomes" id="UP000229371">
    <property type="component" value="Unassembled WGS sequence"/>
</dbReference>
<dbReference type="GO" id="GO:0006508">
    <property type="term" value="P:proteolysis"/>
    <property type="evidence" value="ECO:0007669"/>
    <property type="project" value="UniProtKB-KW"/>
</dbReference>
<accession>A0A2M7RNT6</accession>
<comment type="similarity">
    <text evidence="6">Belongs to the peptidase M24A family.</text>
</comment>
<dbReference type="Pfam" id="PF00557">
    <property type="entry name" value="Peptidase_M24"/>
    <property type="match status" value="1"/>
</dbReference>
<proteinExistence type="inferred from homology"/>
<evidence type="ECO:0000256" key="1">
    <source>
        <dbReference type="ARBA" id="ARBA00002521"/>
    </source>
</evidence>
<keyword evidence="3 6" id="KW-0645">Protease</keyword>
<comment type="function">
    <text evidence="1">Removes the N-terminal methionine from nascent proteins. The N-terminal methionine is often cleaved when the second residue in the primary sequence is small and uncharged (Met-Ala-, Cys, Gly, Pro, Ser, Thr, or Val). Requires deformylation of the N(alpha)-formylated initiator methionine before it can be hydrolyzed.</text>
</comment>
<dbReference type="EMBL" id="PFMI01000015">
    <property type="protein sequence ID" value="PIZ01148.1"/>
    <property type="molecule type" value="Genomic_DNA"/>
</dbReference>
<keyword evidence="4 6" id="KW-0479">Metal-binding</keyword>
<evidence type="ECO:0000313" key="8">
    <source>
        <dbReference type="EMBL" id="PIZ01148.1"/>
    </source>
</evidence>
<dbReference type="InterPro" id="IPR036005">
    <property type="entry name" value="Creatinase/aminopeptidase-like"/>
</dbReference>
<dbReference type="InterPro" id="IPR001714">
    <property type="entry name" value="Pept_M24_MAP"/>
</dbReference>
<dbReference type="PANTHER" id="PTHR43330">
    <property type="entry name" value="METHIONINE AMINOPEPTIDASE"/>
    <property type="match status" value="1"/>
</dbReference>
<dbReference type="InterPro" id="IPR002467">
    <property type="entry name" value="Pept_M24A_MAP1"/>
</dbReference>
<evidence type="ECO:0000256" key="5">
    <source>
        <dbReference type="ARBA" id="ARBA00022801"/>
    </source>
</evidence>
<evidence type="ECO:0000256" key="2">
    <source>
        <dbReference type="ARBA" id="ARBA00022438"/>
    </source>
</evidence>
<sequence>MISIKTSQEIAVMAEAGKILAKIMKKLEEMVKPGITTKELDEVAENFVLKAGAKCSFKGYKGSCGEYIKPFPSCLCASINEQIIHAIPSTRQLKEGDIISLDLGIFFKGYHSDMAVTLPVGEINPEAQRLIRTAKKALKRAIKKVRPGNTFGDAANAIQRHIKSQG</sequence>
<gene>
    <name evidence="8" type="primary">map</name>
    <name evidence="8" type="ORF">COY61_00595</name>
</gene>
<keyword evidence="2 6" id="KW-0031">Aminopeptidase</keyword>
<dbReference type="GO" id="GO:0046872">
    <property type="term" value="F:metal ion binding"/>
    <property type="evidence" value="ECO:0007669"/>
    <property type="project" value="UniProtKB-KW"/>
</dbReference>
<dbReference type="PANTHER" id="PTHR43330:SF27">
    <property type="entry name" value="METHIONINE AMINOPEPTIDASE"/>
    <property type="match status" value="1"/>
</dbReference>
<dbReference type="InterPro" id="IPR000994">
    <property type="entry name" value="Pept_M24"/>
</dbReference>
<evidence type="ECO:0000313" key="9">
    <source>
        <dbReference type="Proteomes" id="UP000229371"/>
    </source>
</evidence>
<dbReference type="SUPFAM" id="SSF55920">
    <property type="entry name" value="Creatinase/aminopeptidase"/>
    <property type="match status" value="1"/>
</dbReference>
<dbReference type="EC" id="3.4.11.18" evidence="6"/>
<keyword evidence="5" id="KW-0378">Hydrolase</keyword>